<dbReference type="RefSeq" id="XP_012652058.1">
    <property type="nucleotide sequence ID" value="XM_012796604.1"/>
</dbReference>
<dbReference type="eggNOG" id="KOG3525">
    <property type="taxonomic scope" value="Eukaryota"/>
</dbReference>
<dbReference type="AlphaFoldDB" id="W7XKZ2"/>
<evidence type="ECO:0000313" key="2">
    <source>
        <dbReference type="Proteomes" id="UP000009168"/>
    </source>
</evidence>
<dbReference type="Proteomes" id="UP000009168">
    <property type="component" value="Unassembled WGS sequence"/>
</dbReference>
<dbReference type="GeneID" id="24437274"/>
<proteinExistence type="predicted"/>
<dbReference type="InParanoid" id="W7XKZ2"/>
<reference evidence="2" key="1">
    <citation type="journal article" date="2006" name="PLoS Biol.">
        <title>Macronuclear genome sequence of the ciliate Tetrahymena thermophila, a model eukaryote.</title>
        <authorList>
            <person name="Eisen J.A."/>
            <person name="Coyne R.S."/>
            <person name="Wu M."/>
            <person name="Wu D."/>
            <person name="Thiagarajan M."/>
            <person name="Wortman J.R."/>
            <person name="Badger J.H."/>
            <person name="Ren Q."/>
            <person name="Amedeo P."/>
            <person name="Jones K.M."/>
            <person name="Tallon L.J."/>
            <person name="Delcher A.L."/>
            <person name="Salzberg S.L."/>
            <person name="Silva J.C."/>
            <person name="Haas B.J."/>
            <person name="Majoros W.H."/>
            <person name="Farzad M."/>
            <person name="Carlton J.M."/>
            <person name="Smith R.K. Jr."/>
            <person name="Garg J."/>
            <person name="Pearlman R.E."/>
            <person name="Karrer K.M."/>
            <person name="Sun L."/>
            <person name="Manning G."/>
            <person name="Elde N.C."/>
            <person name="Turkewitz A.P."/>
            <person name="Asai D.J."/>
            <person name="Wilkes D.E."/>
            <person name="Wang Y."/>
            <person name="Cai H."/>
            <person name="Collins K."/>
            <person name="Stewart B.A."/>
            <person name="Lee S.R."/>
            <person name="Wilamowska K."/>
            <person name="Weinberg Z."/>
            <person name="Ruzzo W.L."/>
            <person name="Wloga D."/>
            <person name="Gaertig J."/>
            <person name="Frankel J."/>
            <person name="Tsao C.-C."/>
            <person name="Gorovsky M.A."/>
            <person name="Keeling P.J."/>
            <person name="Waller R.F."/>
            <person name="Patron N.J."/>
            <person name="Cherry J.M."/>
            <person name="Stover N.A."/>
            <person name="Krieger C.J."/>
            <person name="del Toro C."/>
            <person name="Ryder H.F."/>
            <person name="Williamson S.C."/>
            <person name="Barbeau R.A."/>
            <person name="Hamilton E.P."/>
            <person name="Orias E."/>
        </authorList>
    </citation>
    <scope>NUCLEOTIDE SEQUENCE [LARGE SCALE GENOMIC DNA]</scope>
    <source>
        <strain evidence="2">SB210</strain>
    </source>
</reference>
<dbReference type="KEGG" id="tet:TTHERM_000099849"/>
<sequence>MVYICIKKPFLDKSHNNIVLLQELLHTLVIATLGVILATNDTQNPQNASQLSQSMHQTLLIYLIATIKQTNQRKKAQYNNY</sequence>
<evidence type="ECO:0000313" key="1">
    <source>
        <dbReference type="EMBL" id="EWS75384.1"/>
    </source>
</evidence>
<gene>
    <name evidence="1" type="ORF">TTHERM_000099849</name>
</gene>
<accession>W7XKZ2</accession>
<keyword evidence="2" id="KW-1185">Reference proteome</keyword>
<organism evidence="1 2">
    <name type="scientific">Tetrahymena thermophila (strain SB210)</name>
    <dbReference type="NCBI Taxonomy" id="312017"/>
    <lineage>
        <taxon>Eukaryota</taxon>
        <taxon>Sar</taxon>
        <taxon>Alveolata</taxon>
        <taxon>Ciliophora</taxon>
        <taxon>Intramacronucleata</taxon>
        <taxon>Oligohymenophorea</taxon>
        <taxon>Hymenostomatida</taxon>
        <taxon>Tetrahymenina</taxon>
        <taxon>Tetrahymenidae</taxon>
        <taxon>Tetrahymena</taxon>
    </lineage>
</organism>
<protein>
    <submittedName>
        <fullName evidence="1">Uncharacterized protein</fullName>
    </submittedName>
</protein>
<dbReference type="EMBL" id="GG662767">
    <property type="protein sequence ID" value="EWS75384.1"/>
    <property type="molecule type" value="Genomic_DNA"/>
</dbReference>
<name>W7XKZ2_TETTS</name>